<name>A0A975DEM1_9GAMM</name>
<proteinExistence type="predicted"/>
<gene>
    <name evidence="1" type="ORF">J1N51_05875</name>
</gene>
<dbReference type="Proteomes" id="UP000682739">
    <property type="component" value="Chromosome"/>
</dbReference>
<accession>A0A975DEM1</accession>
<sequence>MADEIGKLSDLADVILLDDISDVFYRSIVFPFILRTELDPASDQVAQFDEKLQKRLGRHLYWADALITLDPKLQLICTIATAIHKGQYSVEMLNQDRQRDFWLDKAIQDVFNDKSDSATVITQIVDVKTGYLGSTKLRQLVWHYLGLNSVEPCASIQTRVEELTLDYRDLAIGIAEKDGVKLDHHSLESIVLLHALPMLALLKLYEQSLTKLSIEYNKLHREPFEPTAESLLDFLKFDEFIRPHVMESLGLSEALVPSLLNIKEPKSTELKYFLLGRNTVIKNLLAGNHVLTVPQIQKLESQMGIEPELKESIEDSFYKKFISRLLSKR</sequence>
<dbReference type="KEGG" id="psym:J1N51_05875"/>
<reference evidence="1" key="1">
    <citation type="submission" date="2021-03" db="EMBL/GenBank/DDBJ databases">
        <title>Description of Psychrosphaera ytuae sp. nov. isolated from deep sea sediment of South China Sea.</title>
        <authorList>
            <person name="Zhang J."/>
            <person name="Xu X.-D."/>
        </authorList>
    </citation>
    <scope>NUCLEOTIDE SEQUENCE</scope>
    <source>
        <strain evidence="1">MTZ26</strain>
    </source>
</reference>
<keyword evidence="2" id="KW-1185">Reference proteome</keyword>
<dbReference type="EMBL" id="CP072110">
    <property type="protein sequence ID" value="QTH64976.1"/>
    <property type="molecule type" value="Genomic_DNA"/>
</dbReference>
<evidence type="ECO:0000313" key="1">
    <source>
        <dbReference type="EMBL" id="QTH64976.1"/>
    </source>
</evidence>
<organism evidence="1 2">
    <name type="scientific">Psychrosphaera ytuae</name>
    <dbReference type="NCBI Taxonomy" id="2820710"/>
    <lineage>
        <taxon>Bacteria</taxon>
        <taxon>Pseudomonadati</taxon>
        <taxon>Pseudomonadota</taxon>
        <taxon>Gammaproteobacteria</taxon>
        <taxon>Alteromonadales</taxon>
        <taxon>Pseudoalteromonadaceae</taxon>
        <taxon>Psychrosphaera</taxon>
    </lineage>
</organism>
<dbReference type="AlphaFoldDB" id="A0A975DEM1"/>
<evidence type="ECO:0000313" key="2">
    <source>
        <dbReference type="Proteomes" id="UP000682739"/>
    </source>
</evidence>
<dbReference type="RefSeq" id="WP_208833011.1">
    <property type="nucleotide sequence ID" value="NZ_CP072110.1"/>
</dbReference>
<protein>
    <submittedName>
        <fullName evidence="1">Uncharacterized protein</fullName>
    </submittedName>
</protein>